<dbReference type="Gene3D" id="1.10.10.10">
    <property type="entry name" value="Winged helix-like DNA-binding domain superfamily/Winged helix DNA-binding domain"/>
    <property type="match status" value="1"/>
</dbReference>
<dbReference type="PANTHER" id="PTHR30319:SF1">
    <property type="entry name" value="TRANSCRIPTIONAL REPRESSOR PAAX"/>
    <property type="match status" value="1"/>
</dbReference>
<name>A0ABU2DT12_9MICC</name>
<comment type="caution">
    <text evidence="4">The sequence shown here is derived from an EMBL/GenBank/DDBJ whole genome shotgun (WGS) entry which is preliminary data.</text>
</comment>
<protein>
    <submittedName>
        <fullName evidence="4">PaaX family transcriptional regulator C-terminal domain-containing protein</fullName>
    </submittedName>
</protein>
<evidence type="ECO:0000259" key="2">
    <source>
        <dbReference type="Pfam" id="PF08223"/>
    </source>
</evidence>
<gene>
    <name evidence="4" type="ORF">RIL96_08670</name>
</gene>
<dbReference type="PIRSF" id="PIRSF020623">
    <property type="entry name" value="PaaX"/>
    <property type="match status" value="1"/>
</dbReference>
<dbReference type="Pfam" id="PF20803">
    <property type="entry name" value="PaaX_M"/>
    <property type="match status" value="1"/>
</dbReference>
<keyword evidence="5" id="KW-1185">Reference proteome</keyword>
<evidence type="ECO:0000313" key="4">
    <source>
        <dbReference type="EMBL" id="MDR8019634.1"/>
    </source>
</evidence>
<dbReference type="EMBL" id="JAVKGR010000009">
    <property type="protein sequence ID" value="MDR8019634.1"/>
    <property type="molecule type" value="Genomic_DNA"/>
</dbReference>
<feature type="domain" description="Transcriptional repressor PaaX-like C-terminal" evidence="2">
    <location>
        <begin position="195"/>
        <end position="288"/>
    </location>
</feature>
<feature type="domain" description="Transcriptional repressor PaaX-like N-terminal" evidence="1">
    <location>
        <begin position="21"/>
        <end position="75"/>
    </location>
</feature>
<dbReference type="InterPro" id="IPR012906">
    <property type="entry name" value="PaaX-like_N"/>
</dbReference>
<feature type="domain" description="Transcriptional repressor PaaX-like central Cas2-like" evidence="3">
    <location>
        <begin position="112"/>
        <end position="182"/>
    </location>
</feature>
<dbReference type="RefSeq" id="WP_310548624.1">
    <property type="nucleotide sequence ID" value="NZ_JAVKGR010000009.1"/>
</dbReference>
<dbReference type="Pfam" id="PF08223">
    <property type="entry name" value="PaaX_C"/>
    <property type="match status" value="1"/>
</dbReference>
<evidence type="ECO:0000259" key="1">
    <source>
        <dbReference type="Pfam" id="PF07848"/>
    </source>
</evidence>
<dbReference type="Gene3D" id="1.20.58.1460">
    <property type="match status" value="1"/>
</dbReference>
<dbReference type="InterPro" id="IPR048846">
    <property type="entry name" value="PaaX-like_central"/>
</dbReference>
<organism evidence="4 5">
    <name type="scientific">Nesterenkonia aerolata</name>
    <dbReference type="NCBI Taxonomy" id="3074079"/>
    <lineage>
        <taxon>Bacteria</taxon>
        <taxon>Bacillati</taxon>
        <taxon>Actinomycetota</taxon>
        <taxon>Actinomycetes</taxon>
        <taxon>Micrococcales</taxon>
        <taxon>Micrococcaceae</taxon>
        <taxon>Nesterenkonia</taxon>
    </lineage>
</organism>
<dbReference type="Proteomes" id="UP001251870">
    <property type="component" value="Unassembled WGS sequence"/>
</dbReference>
<dbReference type="Gene3D" id="3.30.70.2650">
    <property type="match status" value="1"/>
</dbReference>
<dbReference type="PANTHER" id="PTHR30319">
    <property type="entry name" value="PHENYLACETIC ACID REGULATOR-RELATED TRANSCRIPTIONAL REPRESSOR"/>
    <property type="match status" value="1"/>
</dbReference>
<evidence type="ECO:0000259" key="3">
    <source>
        <dbReference type="Pfam" id="PF20803"/>
    </source>
</evidence>
<dbReference type="InterPro" id="IPR036388">
    <property type="entry name" value="WH-like_DNA-bd_sf"/>
</dbReference>
<dbReference type="InterPro" id="IPR013225">
    <property type="entry name" value="PaaX_C"/>
</dbReference>
<accession>A0ABU2DT12</accession>
<proteinExistence type="predicted"/>
<dbReference type="Pfam" id="PF07848">
    <property type="entry name" value="PaaX"/>
    <property type="match status" value="1"/>
</dbReference>
<evidence type="ECO:0000313" key="5">
    <source>
        <dbReference type="Proteomes" id="UP001251870"/>
    </source>
</evidence>
<dbReference type="InterPro" id="IPR011965">
    <property type="entry name" value="PaaX_trns_reg"/>
</dbReference>
<sequence length="293" mass="32129">MSGGGASGPADDLRARTGSSPSLVLTVVGLYLRRVGGWMATSSLVHLAQEAGSPPARTRSAITRLKRRGVLVSQPRAGSAGHVAGYVLDAAAEEMFRRGDRRIFGPRMMGSDEPWCLISYTIGEQQRPLRHQLRRRLRWIGCGAVAQGLWICPDHLRGEVEGILEDLDARGLATLFRVDQLDTPGPVADAAAQWWDLEGLGARHRRFQHTVERLLPSGAESGPESAGREGAEAFRRYLRGMDAWRDIPYVDPGLPSELLPHDWPGARSVELFHSLQTELADLAFEYVQGVTAH</sequence>
<reference evidence="4 5" key="1">
    <citation type="submission" date="2023-09" db="EMBL/GenBank/DDBJ databases">
        <title>Description of three actinobacteria isolated from air of manufacturing shop in a pharmaceutical factory.</title>
        <authorList>
            <person name="Zhang D.-F."/>
        </authorList>
    </citation>
    <scope>NUCLEOTIDE SEQUENCE [LARGE SCALE GENOMIC DNA]</scope>
    <source>
        <strain evidence="4 5">LY-0111</strain>
    </source>
</reference>